<protein>
    <submittedName>
        <fullName evidence="1">Uncharacterized protein</fullName>
    </submittedName>
</protein>
<proteinExistence type="predicted"/>
<evidence type="ECO:0000313" key="2">
    <source>
        <dbReference type="Proteomes" id="UP000824120"/>
    </source>
</evidence>
<evidence type="ECO:0000313" key="1">
    <source>
        <dbReference type="EMBL" id="KAG5576044.1"/>
    </source>
</evidence>
<dbReference type="AlphaFoldDB" id="A0A9J5WLI1"/>
<dbReference type="Proteomes" id="UP000824120">
    <property type="component" value="Chromosome 11"/>
</dbReference>
<gene>
    <name evidence="1" type="ORF">H5410_056178</name>
</gene>
<sequence length="268" mass="29804">MEKDARLKEDASINAQLHDLRKALKSLQITRGAKSLEYDDLCIHPDIDMSVGCKPPKFDMFDEKGDPHAHLRAYCDKLVKLVKIGDSIGEGVKSGKIQSMVALQATSRAIQSGSIVGIKKKKGRMFQLSLTNNDDRPTDTPVIPKSLRILHASYVPVQAPINQNRLAYAPRPRPNLEARNACTYTPITEPYAQLLERLRTAGVLQPVEGKLSDPIPHCYKLKNQIESLMKRGVIKCTPAPPNVNNNPLPNHENRKVNMVTLDEEYGGP</sequence>
<reference evidence="1 2" key="1">
    <citation type="submission" date="2020-09" db="EMBL/GenBank/DDBJ databases">
        <title>De no assembly of potato wild relative species, Solanum commersonii.</title>
        <authorList>
            <person name="Cho K."/>
        </authorList>
    </citation>
    <scope>NUCLEOTIDE SEQUENCE [LARGE SCALE GENOMIC DNA]</scope>
    <source>
        <strain evidence="1">LZ3.2</strain>
        <tissue evidence="1">Leaf</tissue>
    </source>
</reference>
<dbReference type="PANTHER" id="PTHR32108:SF9">
    <property type="entry name" value="REVERSE TRANSCRIPTASE RNASE H-LIKE DOMAIN-CONTAINING PROTEIN"/>
    <property type="match status" value="1"/>
</dbReference>
<dbReference type="EMBL" id="JACXVP010000011">
    <property type="protein sequence ID" value="KAG5576044.1"/>
    <property type="molecule type" value="Genomic_DNA"/>
</dbReference>
<accession>A0A9J5WLI1</accession>
<organism evidence="1 2">
    <name type="scientific">Solanum commersonii</name>
    <name type="common">Commerson's wild potato</name>
    <name type="synonym">Commerson's nightshade</name>
    <dbReference type="NCBI Taxonomy" id="4109"/>
    <lineage>
        <taxon>Eukaryota</taxon>
        <taxon>Viridiplantae</taxon>
        <taxon>Streptophyta</taxon>
        <taxon>Embryophyta</taxon>
        <taxon>Tracheophyta</taxon>
        <taxon>Spermatophyta</taxon>
        <taxon>Magnoliopsida</taxon>
        <taxon>eudicotyledons</taxon>
        <taxon>Gunneridae</taxon>
        <taxon>Pentapetalae</taxon>
        <taxon>asterids</taxon>
        <taxon>lamiids</taxon>
        <taxon>Solanales</taxon>
        <taxon>Solanaceae</taxon>
        <taxon>Solanoideae</taxon>
        <taxon>Solaneae</taxon>
        <taxon>Solanum</taxon>
    </lineage>
</organism>
<name>A0A9J5WLI1_SOLCO</name>
<comment type="caution">
    <text evidence="1">The sequence shown here is derived from an EMBL/GenBank/DDBJ whole genome shotgun (WGS) entry which is preliminary data.</text>
</comment>
<dbReference type="PANTHER" id="PTHR32108">
    <property type="entry name" value="DNA-DIRECTED RNA POLYMERASE SUBUNIT ALPHA"/>
    <property type="match status" value="1"/>
</dbReference>
<keyword evidence="2" id="KW-1185">Reference proteome</keyword>